<dbReference type="EMBL" id="KR029577">
    <property type="protein sequence ID" value="AKH45930.1"/>
    <property type="molecule type" value="Genomic_DNA"/>
</dbReference>
<proteinExistence type="predicted"/>
<sequence length="54" mass="5951">MVGSTLIWISRTWSSSTQRIPRSAVMAAGINLPAPIQERLFPVALWTVLLTVLT</sequence>
<protein>
    <submittedName>
        <fullName evidence="1">Uncharacterized protein</fullName>
    </submittedName>
</protein>
<organism evidence="1">
    <name type="scientific">uncultured marine virus</name>
    <dbReference type="NCBI Taxonomy" id="186617"/>
    <lineage>
        <taxon>Viruses</taxon>
        <taxon>environmental samples</taxon>
    </lineage>
</organism>
<reference evidence="1" key="2">
    <citation type="submission" date="2015-03" db="EMBL/GenBank/DDBJ databases">
        <authorList>
            <person name="Chow C.-E.T."/>
            <person name="Winget D.M."/>
            <person name="White R.A.III."/>
            <person name="Hallam S.J."/>
            <person name="Suttle C.A."/>
        </authorList>
    </citation>
    <scope>NUCLEOTIDE SEQUENCE</scope>
    <source>
        <strain evidence="1">Anoxic3_1</strain>
    </source>
</reference>
<accession>A0A0F7L260</accession>
<evidence type="ECO:0000313" key="1">
    <source>
        <dbReference type="EMBL" id="AKH45930.1"/>
    </source>
</evidence>
<reference evidence="1" key="1">
    <citation type="journal article" date="2015" name="Front. Microbiol.">
        <title>Combining genomic sequencing methods to explore viral diversity and reveal potential virus-host interactions.</title>
        <authorList>
            <person name="Chow C.E."/>
            <person name="Winget D.M."/>
            <person name="White R.A.III."/>
            <person name="Hallam S.J."/>
            <person name="Suttle C.A."/>
        </authorList>
    </citation>
    <scope>NUCLEOTIDE SEQUENCE</scope>
    <source>
        <strain evidence="1">Anoxic3_1</strain>
    </source>
</reference>
<name>A0A0F7L260_9VIRU</name>